<gene>
    <name evidence="1" type="ORF">S03H2_52950</name>
</gene>
<accession>X1ILK0</accession>
<reference evidence="1" key="1">
    <citation type="journal article" date="2014" name="Front. Microbiol.">
        <title>High frequency of phylogenetically diverse reductive dehalogenase-homologous genes in deep subseafloor sedimentary metagenomes.</title>
        <authorList>
            <person name="Kawai M."/>
            <person name="Futagami T."/>
            <person name="Toyoda A."/>
            <person name="Takaki Y."/>
            <person name="Nishi S."/>
            <person name="Hori S."/>
            <person name="Arai W."/>
            <person name="Tsubouchi T."/>
            <person name="Morono Y."/>
            <person name="Uchiyama I."/>
            <person name="Ito T."/>
            <person name="Fujiyama A."/>
            <person name="Inagaki F."/>
            <person name="Takami H."/>
        </authorList>
    </citation>
    <scope>NUCLEOTIDE SEQUENCE</scope>
    <source>
        <strain evidence="1">Expedition CK06-06</strain>
    </source>
</reference>
<protein>
    <recommendedName>
        <fullName evidence="2">Zinc-ribbon domain-containing protein</fullName>
    </recommendedName>
</protein>
<evidence type="ECO:0008006" key="2">
    <source>
        <dbReference type="Google" id="ProtNLM"/>
    </source>
</evidence>
<evidence type="ECO:0000313" key="1">
    <source>
        <dbReference type="EMBL" id="GAH70125.1"/>
    </source>
</evidence>
<name>X1ILK0_9ZZZZ</name>
<proteinExistence type="predicted"/>
<feature type="non-terminal residue" evidence="1">
    <location>
        <position position="33"/>
    </location>
</feature>
<dbReference type="AlphaFoldDB" id="X1ILK0"/>
<dbReference type="EMBL" id="BARU01033676">
    <property type="protein sequence ID" value="GAH70125.1"/>
    <property type="molecule type" value="Genomic_DNA"/>
</dbReference>
<sequence>MAGKNKESIINVKKMPKYCPYCGSPVKEESKFC</sequence>
<organism evidence="1">
    <name type="scientific">marine sediment metagenome</name>
    <dbReference type="NCBI Taxonomy" id="412755"/>
    <lineage>
        <taxon>unclassified sequences</taxon>
        <taxon>metagenomes</taxon>
        <taxon>ecological metagenomes</taxon>
    </lineage>
</organism>
<comment type="caution">
    <text evidence="1">The sequence shown here is derived from an EMBL/GenBank/DDBJ whole genome shotgun (WGS) entry which is preliminary data.</text>
</comment>